<dbReference type="Proteomes" id="UP001185927">
    <property type="component" value="Unassembled WGS sequence"/>
</dbReference>
<reference evidence="2 3" key="1">
    <citation type="submission" date="2023-10" db="EMBL/GenBank/DDBJ databases">
        <title>Development of a sustainable strategy for remediation of hydrocarbon-contaminated territories based on the waste exchange concept.</title>
        <authorList>
            <person name="Krivoruchko A."/>
        </authorList>
    </citation>
    <scope>NUCLEOTIDE SEQUENCE [LARGE SCALE GENOMIC DNA]</scope>
    <source>
        <strain evidence="2 3">IEGM 1203</strain>
    </source>
</reference>
<dbReference type="EMBL" id="JAWLKB010000002">
    <property type="protein sequence ID" value="MDV6266071.1"/>
    <property type="molecule type" value="Genomic_DNA"/>
</dbReference>
<keyword evidence="2" id="KW-0489">Methyltransferase</keyword>
<keyword evidence="2" id="KW-0808">Transferase</keyword>
<evidence type="ECO:0000259" key="1">
    <source>
        <dbReference type="Pfam" id="PF02384"/>
    </source>
</evidence>
<sequence>MRIDQYFTPDWLAEIISGLIPDDIKGAVFDPSAGEGNLLRFVEQRFGSGVDIIGADIDRQNVRFMKKKYPGWSIGRADALCSRSRNSSLAWKVARSGGVSIVVLNPPFSYRGGSGINISYRDFSGLLSPAAAFVALMLTEVAPERGIVAVMPKGVMEGVRCRKFWKEVRLDFDIDILRDLYADTFPGARAKASVVYIRPKEVADNVEHSLAPTFVDVPLLEGCRCVEIIRGRVPRHLDWPDSECAVEYLHTTDIGESLANAERLAPAKLASVGKSVILARVGNPIPLKLVTSRSGPYVLSDCLYALRPVSQQRVDRLFRSVRSNRDSLAIKYFGAGAPHLPLHNLSEFLREIGYVPFHVSASADIGLCRCNPSVISAA</sequence>
<dbReference type="GO" id="GO:0008168">
    <property type="term" value="F:methyltransferase activity"/>
    <property type="evidence" value="ECO:0007669"/>
    <property type="project" value="UniProtKB-KW"/>
</dbReference>
<accession>A0ABU4BPE7</accession>
<name>A0ABU4BPE7_RHOGO</name>
<dbReference type="Pfam" id="PF02384">
    <property type="entry name" value="N6_Mtase"/>
    <property type="match status" value="1"/>
</dbReference>
<keyword evidence="3" id="KW-1185">Reference proteome</keyword>
<comment type="caution">
    <text evidence="2">The sequence shown here is derived from an EMBL/GenBank/DDBJ whole genome shotgun (WGS) entry which is preliminary data.</text>
</comment>
<protein>
    <submittedName>
        <fullName evidence="2">N-6 DNA methylase</fullName>
    </submittedName>
</protein>
<dbReference type="InterPro" id="IPR003356">
    <property type="entry name" value="DNA_methylase_A-5"/>
</dbReference>
<feature type="domain" description="DNA methylase adenine-specific" evidence="1">
    <location>
        <begin position="5"/>
        <end position="156"/>
    </location>
</feature>
<dbReference type="GO" id="GO:0032259">
    <property type="term" value="P:methylation"/>
    <property type="evidence" value="ECO:0007669"/>
    <property type="project" value="UniProtKB-KW"/>
</dbReference>
<proteinExistence type="predicted"/>
<dbReference type="Gene3D" id="3.40.50.150">
    <property type="entry name" value="Vaccinia Virus protein VP39"/>
    <property type="match status" value="1"/>
</dbReference>
<gene>
    <name evidence="2" type="ORF">R3Q16_05605</name>
</gene>
<evidence type="ECO:0000313" key="3">
    <source>
        <dbReference type="Proteomes" id="UP001185927"/>
    </source>
</evidence>
<dbReference type="RefSeq" id="WP_317540783.1">
    <property type="nucleotide sequence ID" value="NZ_JAWLKB010000002.1"/>
</dbReference>
<dbReference type="SUPFAM" id="SSF53335">
    <property type="entry name" value="S-adenosyl-L-methionine-dependent methyltransferases"/>
    <property type="match status" value="1"/>
</dbReference>
<dbReference type="PRINTS" id="PR00507">
    <property type="entry name" value="N12N6MTFRASE"/>
</dbReference>
<dbReference type="InterPro" id="IPR029063">
    <property type="entry name" value="SAM-dependent_MTases_sf"/>
</dbReference>
<evidence type="ECO:0000313" key="2">
    <source>
        <dbReference type="EMBL" id="MDV6266071.1"/>
    </source>
</evidence>
<organism evidence="2 3">
    <name type="scientific">Rhodococcus globerulus</name>
    <dbReference type="NCBI Taxonomy" id="33008"/>
    <lineage>
        <taxon>Bacteria</taxon>
        <taxon>Bacillati</taxon>
        <taxon>Actinomycetota</taxon>
        <taxon>Actinomycetes</taxon>
        <taxon>Mycobacteriales</taxon>
        <taxon>Nocardiaceae</taxon>
        <taxon>Rhodococcus</taxon>
    </lineage>
</organism>